<organism evidence="1 2">
    <name type="scientific">Virgibacillus necropolis</name>
    <dbReference type="NCBI Taxonomy" id="163877"/>
    <lineage>
        <taxon>Bacteria</taxon>
        <taxon>Bacillati</taxon>
        <taxon>Bacillota</taxon>
        <taxon>Bacilli</taxon>
        <taxon>Bacillales</taxon>
        <taxon>Bacillaceae</taxon>
        <taxon>Virgibacillus</taxon>
    </lineage>
</organism>
<keyword evidence="2" id="KW-1185">Reference proteome</keyword>
<proteinExistence type="predicted"/>
<evidence type="ECO:0000313" key="2">
    <source>
        <dbReference type="Proteomes" id="UP000204391"/>
    </source>
</evidence>
<dbReference type="AlphaFoldDB" id="A0A221M833"/>
<evidence type="ECO:0008006" key="3">
    <source>
        <dbReference type="Google" id="ProtNLM"/>
    </source>
</evidence>
<evidence type="ECO:0000313" key="1">
    <source>
        <dbReference type="EMBL" id="ASN03785.1"/>
    </source>
</evidence>
<name>A0A221M833_9BACI</name>
<sequence length="316" mass="37066">MIKQDISTFYTSLQNLQSSQIYLRNCYANLVEIDADAKSYENSGTFMYYLEQGQLFFREGEKGDVRLKPLLYFYGMCHTLKTCLLTNRPNYPESTSILAHGVSARKRKKKDYTFTHDEVKIQQNGLFSYACSHLFSLKTPPFTKVKMDFLLYLIPEMNDFFALNNKEKSISIGRIDSTILRFPASILDNYHVTERAFIQRISPYLPTIKKSEIVSQQIVVLLEKPIQQLRGPFKCHLNKQEIYFPTDRTYFVSIPEILVHYLLLYNLSMISRYETEYWGELFATKYDLDYSIIVHYLTVVVDKIEALLGEWLQRKG</sequence>
<dbReference type="OrthoDB" id="2380109at2"/>
<dbReference type="InterPro" id="IPR026988">
    <property type="entry name" value="YaaC-like"/>
</dbReference>
<dbReference type="Proteomes" id="UP000204391">
    <property type="component" value="Chromosome"/>
</dbReference>
<dbReference type="Pfam" id="PF14175">
    <property type="entry name" value="YaaC"/>
    <property type="match status" value="1"/>
</dbReference>
<dbReference type="EMBL" id="CP022437">
    <property type="protein sequence ID" value="ASN03785.1"/>
    <property type="molecule type" value="Genomic_DNA"/>
</dbReference>
<reference evidence="1 2" key="1">
    <citation type="journal article" date="2003" name="Int. J. Syst. Evol. Microbiol.">
        <title>Virgibacillus carmonensis sp. nov., Virgibacillus necropolis sp. nov. and Virgibacillus picturae sp. nov., three novel species isolated from deteriorated mural paintings, transfer of the species of the genus salibacillus to Virgibacillus, as Virgibacillus marismortui comb. nov. and Virgibacillus salexigens comb. nov., and emended description of the genus Virgibacillus.</title>
        <authorList>
            <person name="Heyrman J."/>
            <person name="Logan N.A."/>
            <person name="Busse H.J."/>
            <person name="Balcaen A."/>
            <person name="Lebbe L."/>
            <person name="Rodriguez-Diaz M."/>
            <person name="Swings J."/>
            <person name="De Vos P."/>
        </authorList>
    </citation>
    <scope>NUCLEOTIDE SEQUENCE [LARGE SCALE GENOMIC DNA]</scope>
    <source>
        <strain evidence="1 2">LMG 19488</strain>
    </source>
</reference>
<dbReference type="KEGG" id="vne:CFK40_01595"/>
<accession>A0A221M833</accession>
<dbReference type="RefSeq" id="WP_089530357.1">
    <property type="nucleotide sequence ID" value="NZ_CP022437.1"/>
</dbReference>
<gene>
    <name evidence="1" type="ORF">CFK40_01595</name>
</gene>
<protein>
    <recommendedName>
        <fullName evidence="3">YaaC-like Protein</fullName>
    </recommendedName>
</protein>